<gene>
    <name evidence="3" type="ORF">MU516_04155</name>
</gene>
<dbReference type="EMBL" id="JANAVZ010000002">
    <property type="protein sequence ID" value="MCT4332062.1"/>
    <property type="molecule type" value="Genomic_DNA"/>
</dbReference>
<dbReference type="InterPro" id="IPR036873">
    <property type="entry name" value="Rhodanese-like_dom_sf"/>
</dbReference>
<feature type="signal peptide" evidence="1">
    <location>
        <begin position="1"/>
        <end position="20"/>
    </location>
</feature>
<dbReference type="Proteomes" id="UP001320702">
    <property type="component" value="Unassembled WGS sequence"/>
</dbReference>
<dbReference type="PROSITE" id="PS50206">
    <property type="entry name" value="RHODANESE_3"/>
    <property type="match status" value="1"/>
</dbReference>
<dbReference type="CDD" id="cd00158">
    <property type="entry name" value="RHOD"/>
    <property type="match status" value="1"/>
</dbReference>
<evidence type="ECO:0000256" key="1">
    <source>
        <dbReference type="SAM" id="SignalP"/>
    </source>
</evidence>
<reference evidence="3 4" key="1">
    <citation type="submission" date="2022-04" db="EMBL/GenBank/DDBJ databases">
        <title>Paracoccus sp. YLB-12 draft genome sequence.</title>
        <authorList>
            <person name="Yu L."/>
        </authorList>
    </citation>
    <scope>NUCLEOTIDE SEQUENCE [LARGE SCALE GENOMIC DNA]</scope>
    <source>
        <strain evidence="3 4">YLB-12</strain>
    </source>
</reference>
<dbReference type="Pfam" id="PF00581">
    <property type="entry name" value="Rhodanese"/>
    <property type="match status" value="1"/>
</dbReference>
<dbReference type="RefSeq" id="WP_260275930.1">
    <property type="nucleotide sequence ID" value="NZ_JANAVZ010000002.1"/>
</dbReference>
<proteinExistence type="predicted"/>
<name>A0ABT2K6E0_9RHOB</name>
<dbReference type="SMART" id="SM00450">
    <property type="entry name" value="RHOD"/>
    <property type="match status" value="1"/>
</dbReference>
<keyword evidence="1" id="KW-0732">Signal</keyword>
<evidence type="ECO:0000313" key="4">
    <source>
        <dbReference type="Proteomes" id="UP001320702"/>
    </source>
</evidence>
<sequence>MFRNLVVLSALVAAPQLAHAQDAPRVGITADMASVTVETADGPVEIKREQAEGATLEGDWALVGRDCPPFCIQPNTPAEGVETIGELELLDALKTGNATVVDSRTPDWYATGTIPGAINIPYTQAVEQLAKLSCEPDFDGQFDCANADRAILFCNGLWCGQSPTAIRAMIDAGFPADRISYYRGGMQTWRLLGLTVAGGSGNPVVEETTTEAAMDGAAPVEEDGK</sequence>
<feature type="domain" description="Rhodanese" evidence="2">
    <location>
        <begin position="94"/>
        <end position="198"/>
    </location>
</feature>
<accession>A0ABT2K6E0</accession>
<dbReference type="Gene3D" id="3.40.250.10">
    <property type="entry name" value="Rhodanese-like domain"/>
    <property type="match status" value="1"/>
</dbReference>
<dbReference type="SUPFAM" id="SSF52821">
    <property type="entry name" value="Rhodanese/Cell cycle control phosphatase"/>
    <property type="match status" value="1"/>
</dbReference>
<dbReference type="InterPro" id="IPR001763">
    <property type="entry name" value="Rhodanese-like_dom"/>
</dbReference>
<evidence type="ECO:0000313" key="3">
    <source>
        <dbReference type="EMBL" id="MCT4332062.1"/>
    </source>
</evidence>
<evidence type="ECO:0000259" key="2">
    <source>
        <dbReference type="PROSITE" id="PS50206"/>
    </source>
</evidence>
<comment type="caution">
    <text evidence="3">The sequence shown here is derived from an EMBL/GenBank/DDBJ whole genome shotgun (WGS) entry which is preliminary data.</text>
</comment>
<feature type="chain" id="PRO_5045248947" evidence="1">
    <location>
        <begin position="21"/>
        <end position="225"/>
    </location>
</feature>
<protein>
    <submittedName>
        <fullName evidence="3">Rhodanese-like domain-containing protein</fullName>
    </submittedName>
</protein>
<keyword evidence="4" id="KW-1185">Reference proteome</keyword>
<organism evidence="3 4">
    <name type="scientific">Paracoccus maritimus</name>
    <dbReference type="NCBI Taxonomy" id="2933292"/>
    <lineage>
        <taxon>Bacteria</taxon>
        <taxon>Pseudomonadati</taxon>
        <taxon>Pseudomonadota</taxon>
        <taxon>Alphaproteobacteria</taxon>
        <taxon>Rhodobacterales</taxon>
        <taxon>Paracoccaceae</taxon>
        <taxon>Paracoccus</taxon>
    </lineage>
</organism>